<keyword evidence="2" id="KW-1185">Reference proteome</keyword>
<evidence type="ECO:0000313" key="2">
    <source>
        <dbReference type="Proteomes" id="UP000565579"/>
    </source>
</evidence>
<sequence length="144" mass="15385">MTIPIAATTPHTDAVVAAIQAIPMLVGRARRPDGAGWQGSPGTSTFIRYAVVYPFGGIPDGNVSEPYEYLDYQAQINLFGANATQVEDAADDVRAALIGRRLTVPSRSTYPVRTPGGPPVRRDESVTPPTFMAVVEIAFRSQPA</sequence>
<reference evidence="1 2" key="1">
    <citation type="submission" date="2020-08" db="EMBL/GenBank/DDBJ databases">
        <title>Sequencing the genomes of 1000 actinobacteria strains.</title>
        <authorList>
            <person name="Klenk H.-P."/>
        </authorList>
    </citation>
    <scope>NUCLEOTIDE SEQUENCE [LARGE SCALE GENOMIC DNA]</scope>
    <source>
        <strain evidence="1 2">DSM 43768</strain>
    </source>
</reference>
<proteinExistence type="predicted"/>
<gene>
    <name evidence="1" type="ORF">HD593_010940</name>
</gene>
<dbReference type="AlphaFoldDB" id="A0A7X0P6G1"/>
<protein>
    <recommendedName>
        <fullName evidence="3">DUF3168 domain-containing protein</fullName>
    </recommendedName>
</protein>
<evidence type="ECO:0008006" key="3">
    <source>
        <dbReference type="Google" id="ProtNLM"/>
    </source>
</evidence>
<dbReference type="Proteomes" id="UP000565579">
    <property type="component" value="Unassembled WGS sequence"/>
</dbReference>
<name>A0A7X0P6G1_9ACTN</name>
<dbReference type="EMBL" id="JACHMI010000001">
    <property type="protein sequence ID" value="MBB6556145.1"/>
    <property type="molecule type" value="Genomic_DNA"/>
</dbReference>
<comment type="caution">
    <text evidence="1">The sequence shown here is derived from an EMBL/GenBank/DDBJ whole genome shotgun (WGS) entry which is preliminary data.</text>
</comment>
<evidence type="ECO:0000313" key="1">
    <source>
        <dbReference type="EMBL" id="MBB6556145.1"/>
    </source>
</evidence>
<organism evidence="1 2">
    <name type="scientific">Nonomuraea rubra</name>
    <dbReference type="NCBI Taxonomy" id="46180"/>
    <lineage>
        <taxon>Bacteria</taxon>
        <taxon>Bacillati</taxon>
        <taxon>Actinomycetota</taxon>
        <taxon>Actinomycetes</taxon>
        <taxon>Streptosporangiales</taxon>
        <taxon>Streptosporangiaceae</taxon>
        <taxon>Nonomuraea</taxon>
    </lineage>
</organism>
<accession>A0A7X0P6G1</accession>
<dbReference type="RefSeq" id="WP_185110628.1">
    <property type="nucleotide sequence ID" value="NZ_BAAAXY010000150.1"/>
</dbReference>